<dbReference type="Proteomes" id="UP001480973">
    <property type="component" value="Unassembled WGS sequence"/>
</dbReference>
<keyword evidence="1" id="KW-0808">Transferase</keyword>
<keyword evidence="1" id="KW-0966">Cell projection</keyword>
<proteinExistence type="predicted"/>
<keyword evidence="1" id="KW-0489">Methyltransferase</keyword>
<evidence type="ECO:0000313" key="1">
    <source>
        <dbReference type="EMBL" id="MEQ2535690.1"/>
    </source>
</evidence>
<name>A0ABV1GQB0_9FIRM</name>
<protein>
    <submittedName>
        <fullName evidence="1">Flagellin lysine-N-methylase</fullName>
        <ecNumber evidence="1">2.1.1.-</ecNumber>
    </submittedName>
</protein>
<dbReference type="GO" id="GO:0032259">
    <property type="term" value="P:methylation"/>
    <property type="evidence" value="ECO:0007669"/>
    <property type="project" value="UniProtKB-KW"/>
</dbReference>
<dbReference type="GO" id="GO:0008168">
    <property type="term" value="F:methyltransferase activity"/>
    <property type="evidence" value="ECO:0007669"/>
    <property type="project" value="UniProtKB-KW"/>
</dbReference>
<dbReference type="NCBIfam" id="NF038110">
    <property type="entry name" value="Lys_methyl_FliB"/>
    <property type="match status" value="1"/>
</dbReference>
<dbReference type="EC" id="2.1.1.-" evidence="1"/>
<keyword evidence="1" id="KW-0282">Flagellum</keyword>
<accession>A0ABV1GQB0</accession>
<gene>
    <name evidence="1" type="primary">fliB</name>
    <name evidence="1" type="ORF">WMO38_11235</name>
</gene>
<comment type="caution">
    <text evidence="1">The sequence shown here is derived from an EMBL/GenBank/DDBJ whole genome shotgun (WGS) entry which is preliminary data.</text>
</comment>
<evidence type="ECO:0000313" key="2">
    <source>
        <dbReference type="Proteomes" id="UP001480973"/>
    </source>
</evidence>
<keyword evidence="1" id="KW-0969">Cilium</keyword>
<organism evidence="1 2">
    <name type="scientific">Lachnospira intestinalis</name>
    <dbReference type="NCBI Taxonomy" id="3133158"/>
    <lineage>
        <taxon>Bacteria</taxon>
        <taxon>Bacillati</taxon>
        <taxon>Bacillota</taxon>
        <taxon>Clostridia</taxon>
        <taxon>Lachnospirales</taxon>
        <taxon>Lachnospiraceae</taxon>
        <taxon>Lachnospira</taxon>
    </lineage>
</organism>
<reference evidence="1 2" key="1">
    <citation type="submission" date="2024-03" db="EMBL/GenBank/DDBJ databases">
        <title>Human intestinal bacterial collection.</title>
        <authorList>
            <person name="Pauvert C."/>
            <person name="Hitch T.C.A."/>
            <person name="Clavel T."/>
        </authorList>
    </citation>
    <scope>NUCLEOTIDE SEQUENCE [LARGE SCALE GENOMIC DNA]</scope>
    <source>
        <strain evidence="1 2">CLA-JM-H10</strain>
    </source>
</reference>
<sequence length="391" mass="45895">MKGRSMKIVTPHYYKDFKCIAGACTDTCCAGWDVDVDDKSYRYYKTVDGNFGKRLKSVMVPEKEGGCTFTLQNGRCPFLNDNNLCDLYIALGEDKLCDTCAEFPRFINEYGSVKEIGIAPSCKTAGEIMFNYDKVLTFDEEEDGKPLTGYNDIDGFLYMQLRNARKCAYDIIQNKKYTPDEVCLILIEYAIRIQKHMDDERDDLIANVVKSFKDEKILDKIIADAKKKKTYDSFRGFKDIGRFFEKFDGMEVINPDWLKYCDIQEKFMKSCHDGSSYEKYVIDFEEYYNDRQFEYRQLLMYYIYRYFLDAVYDINIVLKVKNAIIGYAALRHLDVAAWAVNGKKLSKTEQVDIAHLYSRQFEHSYTNFEKYSEKFMSMRCYGYSSLRRMMV</sequence>
<keyword evidence="2" id="KW-1185">Reference proteome</keyword>
<dbReference type="EMBL" id="JBBMES010000013">
    <property type="protein sequence ID" value="MEQ2535690.1"/>
    <property type="molecule type" value="Genomic_DNA"/>
</dbReference>